<dbReference type="InterPro" id="IPR036047">
    <property type="entry name" value="F-box-like_dom_sf"/>
</dbReference>
<dbReference type="Gene3D" id="1.20.1280.50">
    <property type="match status" value="2"/>
</dbReference>
<dbReference type="Proteomes" id="UP000823388">
    <property type="component" value="Chromosome 1N"/>
</dbReference>
<dbReference type="CDD" id="cd22157">
    <property type="entry name" value="F-box_AtFBW1-like"/>
    <property type="match status" value="2"/>
</dbReference>
<organism evidence="2 3">
    <name type="scientific">Panicum virgatum</name>
    <name type="common">Blackwell switchgrass</name>
    <dbReference type="NCBI Taxonomy" id="38727"/>
    <lineage>
        <taxon>Eukaryota</taxon>
        <taxon>Viridiplantae</taxon>
        <taxon>Streptophyta</taxon>
        <taxon>Embryophyta</taxon>
        <taxon>Tracheophyta</taxon>
        <taxon>Spermatophyta</taxon>
        <taxon>Magnoliopsida</taxon>
        <taxon>Liliopsida</taxon>
        <taxon>Poales</taxon>
        <taxon>Poaceae</taxon>
        <taxon>PACMAD clade</taxon>
        <taxon>Panicoideae</taxon>
        <taxon>Panicodae</taxon>
        <taxon>Paniceae</taxon>
        <taxon>Panicinae</taxon>
        <taxon>Panicum</taxon>
        <taxon>Panicum sect. Hiantes</taxon>
    </lineage>
</organism>
<comment type="caution">
    <text evidence="2">The sequence shown here is derived from an EMBL/GenBank/DDBJ whole genome shotgun (WGS) entry which is preliminary data.</text>
</comment>
<dbReference type="SMART" id="SM00256">
    <property type="entry name" value="FBOX"/>
    <property type="match status" value="2"/>
</dbReference>
<keyword evidence="3" id="KW-1185">Reference proteome</keyword>
<dbReference type="PANTHER" id="PTHR31672:SF2">
    <property type="entry name" value="F-BOX DOMAIN-CONTAINING PROTEIN"/>
    <property type="match status" value="1"/>
</dbReference>
<reference evidence="2" key="1">
    <citation type="submission" date="2020-05" db="EMBL/GenBank/DDBJ databases">
        <title>WGS assembly of Panicum virgatum.</title>
        <authorList>
            <person name="Lovell J.T."/>
            <person name="Jenkins J."/>
            <person name="Shu S."/>
            <person name="Juenger T.E."/>
            <person name="Schmutz J."/>
        </authorList>
    </citation>
    <scope>NUCLEOTIDE SEQUENCE</scope>
    <source>
        <strain evidence="2">AP13</strain>
    </source>
</reference>
<name>A0A8T0X4V9_PANVG</name>
<evidence type="ECO:0000313" key="2">
    <source>
        <dbReference type="EMBL" id="KAG2652364.1"/>
    </source>
</evidence>
<feature type="domain" description="F-box" evidence="1">
    <location>
        <begin position="393"/>
        <end position="432"/>
    </location>
</feature>
<sequence length="782" mass="86747">MLMRTTKRMKTDTGTEELPDEIMTELLLRQPVKSILRFRAVCRAWDATLSSDEFCALHMARETLQADAHAAPTRPKLLVLAPAAACDATAVYSCSPQGPGDFVDGVAAQCRGLTFLYDAVAPAYYVVNAATRAVTRLPPCQEVLYSSAGLGFDARAKEYKVMRLLQKPSDPDVSPAAGRIPLSFSLTAYCAILNAARRNLPPVLVNGSLHWLIDDSCSKIIGPAAASIITYSVTEETFGWVQSPPCSTLGVHLVELDGCLCMVRDLRHGSPDCISALEIWKLQDHATGFWSLGIRIDLSSHAGIMNLVGPQVVIRVLGAIGDVRSGQKIIMATSGHTAHAYDAMSKSLETILSYRHRRYGYPSARTAIRICLFKETLAPVHKTHEEISFSSPLAKATKEILLRLPARSIVQFKRVCKQWRRIIEDKGFIRSYFAHKSMEKRTKIMIVGKGSGPRRFFHFSPLEKWRSEAANNKPCHGLNLLSTAEMDYLYNPCTGYWRTNSYSGSLACAPWEAPTNDGWIVPDHAFATGNKTVGLGFNPLNQEHVAVTMSYEFKNFKSREYRLTCSVWHCRPGSGFQGGLVPPLPVNNLPPAHVSGVLYWMSDPLLGPSSEYAIVSFNVATEVFDVISCPRHTNVANRSSQSTRHLFVVELGAKLCVVLADRTANELVIWKLERDEWYAAYVVCLKASPDYSLLSNIVMPLAVDPKDGRILLSTGRRMGFYDPVNETIEELYDADEIMRRNKIAGVSSQGAPCEKPDTPFVPMLYEESLVCYPRVRKGKFLH</sequence>
<dbReference type="AlphaFoldDB" id="A0A8T0X4V9"/>
<dbReference type="EMBL" id="CM029038">
    <property type="protein sequence ID" value="KAG2652364.1"/>
    <property type="molecule type" value="Genomic_DNA"/>
</dbReference>
<evidence type="ECO:0000259" key="1">
    <source>
        <dbReference type="SMART" id="SM00256"/>
    </source>
</evidence>
<dbReference type="InterPro" id="IPR050796">
    <property type="entry name" value="SCF_F-box_component"/>
</dbReference>
<dbReference type="InterPro" id="IPR001810">
    <property type="entry name" value="F-box_dom"/>
</dbReference>
<accession>A0A8T0X4V9</accession>
<dbReference type="PANTHER" id="PTHR31672">
    <property type="entry name" value="BNACNNG10540D PROTEIN"/>
    <property type="match status" value="1"/>
</dbReference>
<dbReference type="SUPFAM" id="SSF81383">
    <property type="entry name" value="F-box domain"/>
    <property type="match status" value="2"/>
</dbReference>
<evidence type="ECO:0000313" key="3">
    <source>
        <dbReference type="Proteomes" id="UP000823388"/>
    </source>
</evidence>
<dbReference type="Pfam" id="PF00646">
    <property type="entry name" value="F-box"/>
    <property type="match status" value="2"/>
</dbReference>
<gene>
    <name evidence="2" type="ORF">PVAP13_1NG349700</name>
</gene>
<feature type="domain" description="F-box" evidence="1">
    <location>
        <begin position="18"/>
        <end position="58"/>
    </location>
</feature>
<protein>
    <recommendedName>
        <fullName evidence="1">F-box domain-containing protein</fullName>
    </recommendedName>
</protein>
<proteinExistence type="predicted"/>